<dbReference type="AlphaFoldDB" id="A0A226C311"/>
<dbReference type="GO" id="GO:0019323">
    <property type="term" value="P:pentose catabolic process"/>
    <property type="evidence" value="ECO:0007669"/>
    <property type="project" value="TreeGrafter"/>
</dbReference>
<protein>
    <submittedName>
        <fullName evidence="4">Class II aldolase</fullName>
    </submittedName>
</protein>
<name>A0A226C311_9FIRM</name>
<evidence type="ECO:0000313" key="5">
    <source>
        <dbReference type="Proteomes" id="UP000214588"/>
    </source>
</evidence>
<dbReference type="InterPro" id="IPR050197">
    <property type="entry name" value="Aldolase_class_II_sugar_metab"/>
</dbReference>
<sequence>MNTCKKVLEVSKKMASLGLIQGTWGNVSARVKTDKGEYITITPSGMDYEKMKVEDMVILDASGNVISGTNKPSSEYRLHLGIYKHRKDINGIVHTHSPYSTAMAISHTEIPPACEDLVQVIGGSVSVASYAHPGTVKLSENVVFALSDKMAVLLANHGLVSCGRTLEEALKAAQIVEKSAMATVYAKLFGGAIHLPKKEIEKMRDFYVKSYGKPI</sequence>
<accession>A0A226C311</accession>
<dbReference type="OrthoDB" id="9786287at2"/>
<keyword evidence="5" id="KW-1185">Reference proteome</keyword>
<gene>
    <name evidence="4" type="ORF">CDO51_01820</name>
</gene>
<dbReference type="SMART" id="SM01007">
    <property type="entry name" value="Aldolase_II"/>
    <property type="match status" value="1"/>
</dbReference>
<feature type="domain" description="Class II aldolase/adducin N-terminal" evidence="3">
    <location>
        <begin position="5"/>
        <end position="184"/>
    </location>
</feature>
<dbReference type="PANTHER" id="PTHR22789">
    <property type="entry name" value="FUCULOSE PHOSPHATE ALDOLASE"/>
    <property type="match status" value="1"/>
</dbReference>
<keyword evidence="1" id="KW-0479">Metal-binding</keyword>
<keyword evidence="2" id="KW-0456">Lyase</keyword>
<evidence type="ECO:0000256" key="2">
    <source>
        <dbReference type="ARBA" id="ARBA00023239"/>
    </source>
</evidence>
<evidence type="ECO:0000313" key="4">
    <source>
        <dbReference type="EMBL" id="OWZ84780.1"/>
    </source>
</evidence>
<dbReference type="GO" id="GO:0046872">
    <property type="term" value="F:metal ion binding"/>
    <property type="evidence" value="ECO:0007669"/>
    <property type="project" value="UniProtKB-KW"/>
</dbReference>
<reference evidence="4 5" key="1">
    <citation type="submission" date="2017-06" db="EMBL/GenBank/DDBJ databases">
        <title>Draft Genome Sequence of Natranaerobius trueperi halophilic, alkalithermophilic bacteria from soda lakes.</title>
        <authorList>
            <person name="Zhao B."/>
        </authorList>
    </citation>
    <scope>NUCLEOTIDE SEQUENCE [LARGE SCALE GENOMIC DNA]</scope>
    <source>
        <strain evidence="4 5">DSM 18760</strain>
    </source>
</reference>
<dbReference type="Gene3D" id="3.40.225.10">
    <property type="entry name" value="Class II aldolase/adducin N-terminal domain"/>
    <property type="match status" value="1"/>
</dbReference>
<dbReference type="PANTHER" id="PTHR22789:SF0">
    <property type="entry name" value="3-OXO-TETRONATE 4-PHOSPHATE DECARBOXYLASE-RELATED"/>
    <property type="match status" value="1"/>
</dbReference>
<evidence type="ECO:0000256" key="1">
    <source>
        <dbReference type="ARBA" id="ARBA00022723"/>
    </source>
</evidence>
<dbReference type="InterPro" id="IPR001303">
    <property type="entry name" value="Aldolase_II/adducin_N"/>
</dbReference>
<organism evidence="4 5">
    <name type="scientific">Natranaerobius trueperi</name>
    <dbReference type="NCBI Taxonomy" id="759412"/>
    <lineage>
        <taxon>Bacteria</taxon>
        <taxon>Bacillati</taxon>
        <taxon>Bacillota</taxon>
        <taxon>Clostridia</taxon>
        <taxon>Natranaerobiales</taxon>
        <taxon>Natranaerobiaceae</taxon>
        <taxon>Natranaerobius</taxon>
    </lineage>
</organism>
<evidence type="ECO:0000259" key="3">
    <source>
        <dbReference type="SMART" id="SM01007"/>
    </source>
</evidence>
<dbReference type="InterPro" id="IPR036409">
    <property type="entry name" value="Aldolase_II/adducin_N_sf"/>
</dbReference>
<dbReference type="Proteomes" id="UP000214588">
    <property type="component" value="Unassembled WGS sequence"/>
</dbReference>
<dbReference type="EMBL" id="NIQC01000002">
    <property type="protein sequence ID" value="OWZ84780.1"/>
    <property type="molecule type" value="Genomic_DNA"/>
</dbReference>
<proteinExistence type="predicted"/>
<comment type="caution">
    <text evidence="4">The sequence shown here is derived from an EMBL/GenBank/DDBJ whole genome shotgun (WGS) entry which is preliminary data.</text>
</comment>
<dbReference type="Pfam" id="PF00596">
    <property type="entry name" value="Aldolase_II"/>
    <property type="match status" value="1"/>
</dbReference>
<dbReference type="GO" id="GO:0016832">
    <property type="term" value="F:aldehyde-lyase activity"/>
    <property type="evidence" value="ECO:0007669"/>
    <property type="project" value="TreeGrafter"/>
</dbReference>
<dbReference type="SUPFAM" id="SSF53639">
    <property type="entry name" value="AraD/HMP-PK domain-like"/>
    <property type="match status" value="1"/>
</dbReference>
<dbReference type="GO" id="GO:0005829">
    <property type="term" value="C:cytosol"/>
    <property type="evidence" value="ECO:0007669"/>
    <property type="project" value="TreeGrafter"/>
</dbReference>